<gene>
    <name evidence="1" type="ORF">GCM10010345_90470</name>
</gene>
<sequence length="92" mass="10371">MVCVPVWTDRVDPYPGRPPHPGWRVRAGCPRRCPVAPIRDLRIEYSLLSRGPQESIIPTPRELGIDLTAYGVLSRGLLRRPLVVMATLDSER</sequence>
<keyword evidence="2" id="KW-1185">Reference proteome</keyword>
<dbReference type="SUPFAM" id="SSF51430">
    <property type="entry name" value="NAD(P)-linked oxidoreductase"/>
    <property type="match status" value="1"/>
</dbReference>
<proteinExistence type="predicted"/>
<reference evidence="2" key="1">
    <citation type="journal article" date="2019" name="Int. J. Syst. Evol. Microbiol.">
        <title>The Global Catalogue of Microorganisms (GCM) 10K type strain sequencing project: providing services to taxonomists for standard genome sequencing and annotation.</title>
        <authorList>
            <consortium name="The Broad Institute Genomics Platform"/>
            <consortium name="The Broad Institute Genome Sequencing Center for Infectious Disease"/>
            <person name="Wu L."/>
            <person name="Ma J."/>
        </authorList>
    </citation>
    <scope>NUCLEOTIDE SEQUENCE [LARGE SCALE GENOMIC DNA]</scope>
    <source>
        <strain evidence="2">JCM 4733</strain>
    </source>
</reference>
<name>A0ABQ3DBT3_9ACTN</name>
<protein>
    <submittedName>
        <fullName evidence="1">Uncharacterized protein</fullName>
    </submittedName>
</protein>
<dbReference type="EMBL" id="BMVN01000092">
    <property type="protein sequence ID" value="GHA73685.1"/>
    <property type="molecule type" value="Genomic_DNA"/>
</dbReference>
<accession>A0ABQ3DBT3</accession>
<dbReference type="InterPro" id="IPR036812">
    <property type="entry name" value="NAD(P)_OxRdtase_dom_sf"/>
</dbReference>
<organism evidence="1 2">
    <name type="scientific">Streptomyces canarius</name>
    <dbReference type="NCBI Taxonomy" id="285453"/>
    <lineage>
        <taxon>Bacteria</taxon>
        <taxon>Bacillati</taxon>
        <taxon>Actinomycetota</taxon>
        <taxon>Actinomycetes</taxon>
        <taxon>Kitasatosporales</taxon>
        <taxon>Streptomycetaceae</taxon>
        <taxon>Streptomyces</taxon>
    </lineage>
</organism>
<dbReference type="Proteomes" id="UP000653644">
    <property type="component" value="Unassembled WGS sequence"/>
</dbReference>
<evidence type="ECO:0000313" key="1">
    <source>
        <dbReference type="EMBL" id="GHA73685.1"/>
    </source>
</evidence>
<evidence type="ECO:0000313" key="2">
    <source>
        <dbReference type="Proteomes" id="UP000653644"/>
    </source>
</evidence>
<comment type="caution">
    <text evidence="1">The sequence shown here is derived from an EMBL/GenBank/DDBJ whole genome shotgun (WGS) entry which is preliminary data.</text>
</comment>
<dbReference type="Gene3D" id="3.20.20.100">
    <property type="entry name" value="NADP-dependent oxidoreductase domain"/>
    <property type="match status" value="1"/>
</dbReference>